<name>A0A1Q5P9S3_9BACT</name>
<accession>A0A1Q5P9S3</accession>
<keyword evidence="1" id="KW-0472">Membrane</keyword>
<dbReference type="Proteomes" id="UP000186551">
    <property type="component" value="Unassembled WGS sequence"/>
</dbReference>
<comment type="caution">
    <text evidence="2">The sequence shown here is derived from an EMBL/GenBank/DDBJ whole genome shotgun (WGS) entry which is preliminary data.</text>
</comment>
<evidence type="ECO:0000256" key="1">
    <source>
        <dbReference type="SAM" id="Phobius"/>
    </source>
</evidence>
<dbReference type="AlphaFoldDB" id="A0A1Q5P9S3"/>
<reference evidence="2 3" key="1">
    <citation type="submission" date="2016-03" db="EMBL/GenBank/DDBJ databases">
        <title>Genome sequence of Pontibacter sp. nov., of the family cytophagaceae, isolated from marine sediment of the Yellow Sea, China.</title>
        <authorList>
            <person name="Zhang G."/>
            <person name="Zhang R."/>
        </authorList>
    </citation>
    <scope>NUCLEOTIDE SEQUENCE [LARGE SCALE GENOMIC DNA]</scope>
    <source>
        <strain evidence="2 3">S10-8</strain>
    </source>
</reference>
<dbReference type="EMBL" id="LVWA01000010">
    <property type="protein sequence ID" value="OKL38967.1"/>
    <property type="molecule type" value="Genomic_DNA"/>
</dbReference>
<keyword evidence="1" id="KW-0812">Transmembrane</keyword>
<evidence type="ECO:0000313" key="3">
    <source>
        <dbReference type="Proteomes" id="UP000186551"/>
    </source>
</evidence>
<organism evidence="2 3">
    <name type="scientific">Pontibacter flavimaris</name>
    <dbReference type="NCBI Taxonomy" id="1797110"/>
    <lineage>
        <taxon>Bacteria</taxon>
        <taxon>Pseudomonadati</taxon>
        <taxon>Bacteroidota</taxon>
        <taxon>Cytophagia</taxon>
        <taxon>Cytophagales</taxon>
        <taxon>Hymenobacteraceae</taxon>
        <taxon>Pontibacter</taxon>
    </lineage>
</organism>
<keyword evidence="1" id="KW-1133">Transmembrane helix</keyword>
<dbReference type="OrthoDB" id="1525013at2"/>
<dbReference type="Pfam" id="PF10825">
    <property type="entry name" value="DUF2752"/>
    <property type="match status" value="1"/>
</dbReference>
<dbReference type="STRING" id="1797110.A3841_03195"/>
<evidence type="ECO:0008006" key="4">
    <source>
        <dbReference type="Google" id="ProtNLM"/>
    </source>
</evidence>
<dbReference type="RefSeq" id="WP_073853652.1">
    <property type="nucleotide sequence ID" value="NZ_LVWA01000010.1"/>
</dbReference>
<keyword evidence="3" id="KW-1185">Reference proteome</keyword>
<sequence length="112" mass="12284">MSKLPTTLNYWQRANARVPLEALLWVVGLLLLASMNPGGAHLFSFCPFSWVLESGCPGCGLGHGIAYLARGEWQASWAAHPLAAPAVLLLLWRCGSLLYFHRTHSIPSETLK</sequence>
<protein>
    <recommendedName>
        <fullName evidence="4">DUF2752 domain-containing protein</fullName>
    </recommendedName>
</protein>
<feature type="transmembrane region" description="Helical" evidence="1">
    <location>
        <begin position="82"/>
        <end position="100"/>
    </location>
</feature>
<dbReference type="InterPro" id="IPR021215">
    <property type="entry name" value="DUF2752"/>
</dbReference>
<evidence type="ECO:0000313" key="2">
    <source>
        <dbReference type="EMBL" id="OKL38967.1"/>
    </source>
</evidence>
<gene>
    <name evidence="2" type="ORF">A3841_03195</name>
</gene>
<proteinExistence type="predicted"/>